<evidence type="ECO:0000256" key="1">
    <source>
        <dbReference type="ARBA" id="ARBA00004308"/>
    </source>
</evidence>
<dbReference type="GO" id="GO:0005524">
    <property type="term" value="F:ATP binding"/>
    <property type="evidence" value="ECO:0007669"/>
    <property type="project" value="UniProtKB-UniRule"/>
</dbReference>
<dbReference type="GO" id="GO:0005126">
    <property type="term" value="F:cytokine receptor binding"/>
    <property type="evidence" value="ECO:0007669"/>
    <property type="project" value="TreeGrafter"/>
</dbReference>
<evidence type="ECO:0000256" key="2">
    <source>
        <dbReference type="ARBA" id="ARBA00022679"/>
    </source>
</evidence>
<dbReference type="PROSITE" id="PS00109">
    <property type="entry name" value="PROTEIN_KINASE_TYR"/>
    <property type="match status" value="1"/>
</dbReference>
<proteinExistence type="predicted"/>
<organism evidence="13 14">
    <name type="scientific">Geodia barretti</name>
    <name type="common">Barrett's horny sponge</name>
    <dbReference type="NCBI Taxonomy" id="519541"/>
    <lineage>
        <taxon>Eukaryota</taxon>
        <taxon>Metazoa</taxon>
        <taxon>Porifera</taxon>
        <taxon>Demospongiae</taxon>
        <taxon>Heteroscleromorpha</taxon>
        <taxon>Tetractinellida</taxon>
        <taxon>Astrophorina</taxon>
        <taxon>Geodiidae</taxon>
        <taxon>Geodia</taxon>
    </lineage>
</organism>
<dbReference type="Pfam" id="PF07714">
    <property type="entry name" value="PK_Tyr_Ser-Thr"/>
    <property type="match status" value="1"/>
</dbReference>
<dbReference type="InterPro" id="IPR001245">
    <property type="entry name" value="Ser-Thr/Tyr_kinase_cat_dom"/>
</dbReference>
<dbReference type="Gene3D" id="1.10.510.10">
    <property type="entry name" value="Transferase(Phosphotransferase) domain 1"/>
    <property type="match status" value="1"/>
</dbReference>
<dbReference type="PROSITE" id="PS00107">
    <property type="entry name" value="PROTEIN_KINASE_ATP"/>
    <property type="match status" value="1"/>
</dbReference>
<dbReference type="AlphaFoldDB" id="A0AA35RKB4"/>
<keyword evidence="14" id="KW-1185">Reference proteome</keyword>
<dbReference type="PROSITE" id="PS50011">
    <property type="entry name" value="PROTEIN_KINASE_DOM"/>
    <property type="match status" value="1"/>
</dbReference>
<dbReference type="InterPro" id="IPR017441">
    <property type="entry name" value="Protein_kinase_ATP_BS"/>
</dbReference>
<dbReference type="GO" id="GO:0012505">
    <property type="term" value="C:endomembrane system"/>
    <property type="evidence" value="ECO:0007669"/>
    <property type="project" value="UniProtKB-SubCell"/>
</dbReference>
<keyword evidence="3 9" id="KW-0547">Nucleotide-binding</keyword>
<gene>
    <name evidence="13" type="ORF">GBAR_LOCUS8128</name>
</gene>
<feature type="binding site" evidence="9">
    <location>
        <position position="451"/>
    </location>
    <ligand>
        <name>ATP</name>
        <dbReference type="ChEBI" id="CHEBI:30616"/>
    </ligand>
</feature>
<keyword evidence="2" id="KW-0808">Transferase</keyword>
<dbReference type="InterPro" id="IPR020635">
    <property type="entry name" value="Tyr_kinase_cat_dom"/>
</dbReference>
<feature type="domain" description="Protein kinase" evidence="11">
    <location>
        <begin position="424"/>
        <end position="716"/>
    </location>
</feature>
<evidence type="ECO:0000256" key="6">
    <source>
        <dbReference type="ARBA" id="ARBA00022999"/>
    </source>
</evidence>
<dbReference type="InterPro" id="IPR000719">
    <property type="entry name" value="Prot_kinase_dom"/>
</dbReference>
<dbReference type="Proteomes" id="UP001174909">
    <property type="component" value="Unassembled WGS sequence"/>
</dbReference>
<keyword evidence="8" id="KW-0829">Tyrosine-protein kinase</keyword>
<feature type="compositionally biased region" description="Pro residues" evidence="10">
    <location>
        <begin position="396"/>
        <end position="405"/>
    </location>
</feature>
<dbReference type="GO" id="GO:0004715">
    <property type="term" value="F:non-membrane spanning protein tyrosine kinase activity"/>
    <property type="evidence" value="ECO:0007669"/>
    <property type="project" value="TreeGrafter"/>
</dbReference>
<comment type="subcellular location">
    <subcellularLocation>
        <location evidence="1">Endomembrane system</location>
    </subcellularLocation>
</comment>
<name>A0AA35RKB4_GEOBA</name>
<evidence type="ECO:0000256" key="3">
    <source>
        <dbReference type="ARBA" id="ARBA00022741"/>
    </source>
</evidence>
<evidence type="ECO:0000256" key="5">
    <source>
        <dbReference type="ARBA" id="ARBA00022840"/>
    </source>
</evidence>
<feature type="region of interest" description="Disordered" evidence="10">
    <location>
        <begin position="376"/>
        <end position="406"/>
    </location>
</feature>
<feature type="domain" description="FERM" evidence="12">
    <location>
        <begin position="10"/>
        <end position="333"/>
    </location>
</feature>
<evidence type="ECO:0000256" key="9">
    <source>
        <dbReference type="PROSITE-ProRule" id="PRU10141"/>
    </source>
</evidence>
<evidence type="ECO:0000259" key="11">
    <source>
        <dbReference type="PROSITE" id="PS50011"/>
    </source>
</evidence>
<dbReference type="GO" id="GO:0005829">
    <property type="term" value="C:cytosol"/>
    <property type="evidence" value="ECO:0007669"/>
    <property type="project" value="TreeGrafter"/>
</dbReference>
<dbReference type="InterPro" id="IPR000299">
    <property type="entry name" value="FERM_domain"/>
</dbReference>
<dbReference type="SMART" id="SM00219">
    <property type="entry name" value="TyrKc"/>
    <property type="match status" value="1"/>
</dbReference>
<dbReference type="InterPro" id="IPR008266">
    <property type="entry name" value="Tyr_kinase_AS"/>
</dbReference>
<reference evidence="13" key="1">
    <citation type="submission" date="2023-03" db="EMBL/GenBank/DDBJ databases">
        <authorList>
            <person name="Steffen K."/>
            <person name="Cardenas P."/>
        </authorList>
    </citation>
    <scope>NUCLEOTIDE SEQUENCE</scope>
</reference>
<dbReference type="GO" id="GO:0019221">
    <property type="term" value="P:cytokine-mediated signaling pathway"/>
    <property type="evidence" value="ECO:0007669"/>
    <property type="project" value="TreeGrafter"/>
</dbReference>
<dbReference type="FunFam" id="1.10.510.10:FF:001512">
    <property type="entry name" value="Receptor tyrosine-protein kinase erbB-2"/>
    <property type="match status" value="1"/>
</dbReference>
<dbReference type="PANTHER" id="PTHR45807">
    <property type="entry name" value="TYROSINE-PROTEIN KINASE HOPSCOTCH"/>
    <property type="match status" value="1"/>
</dbReference>
<dbReference type="InterPro" id="IPR051286">
    <property type="entry name" value="JAK"/>
</dbReference>
<keyword evidence="4 13" id="KW-0418">Kinase</keyword>
<evidence type="ECO:0000256" key="7">
    <source>
        <dbReference type="ARBA" id="ARBA00023136"/>
    </source>
</evidence>
<keyword evidence="5 9" id="KW-0067">ATP-binding</keyword>
<dbReference type="GO" id="GO:0050793">
    <property type="term" value="P:regulation of developmental process"/>
    <property type="evidence" value="ECO:0007669"/>
    <property type="project" value="UniProtKB-ARBA"/>
</dbReference>
<keyword evidence="7" id="KW-0472">Membrane</keyword>
<dbReference type="SUPFAM" id="SSF56112">
    <property type="entry name" value="Protein kinase-like (PK-like)"/>
    <property type="match status" value="1"/>
</dbReference>
<evidence type="ECO:0000313" key="14">
    <source>
        <dbReference type="Proteomes" id="UP001174909"/>
    </source>
</evidence>
<evidence type="ECO:0000256" key="10">
    <source>
        <dbReference type="SAM" id="MobiDB-lite"/>
    </source>
</evidence>
<dbReference type="EMBL" id="CASHTH010001211">
    <property type="protein sequence ID" value="CAI8012694.1"/>
    <property type="molecule type" value="Genomic_DNA"/>
</dbReference>
<accession>A0AA35RKB4</accession>
<dbReference type="PRINTS" id="PR00109">
    <property type="entry name" value="TYRKINASE"/>
</dbReference>
<dbReference type="GO" id="GO:0007259">
    <property type="term" value="P:cell surface receptor signaling pathway via JAK-STAT"/>
    <property type="evidence" value="ECO:0007669"/>
    <property type="project" value="TreeGrafter"/>
</dbReference>
<evidence type="ECO:0000313" key="13">
    <source>
        <dbReference type="EMBL" id="CAI8012694.1"/>
    </source>
</evidence>
<evidence type="ECO:0000259" key="12">
    <source>
        <dbReference type="PROSITE" id="PS50057"/>
    </source>
</evidence>
<sequence>MSIKKFLPSKSHAILLSDKSRCRDVECREGTLVQDVINKACTVLKVAPIGRFFFGLKDMKNHCYLSPYLPVPPGNQRYQLRVFVSPAQSNFQFQMVSRSLLQYYYQQVKDDFVHGSLHPPVSVNNAIWMVATDMAKEAVEKNKTFNDFTHTDILRLSSPSLKEKWKDDGTVVDMLESTFDKFLDAYHKFSGSGEGGGDNFPDHFHCRYLEIYEQDDHCGTHLFQLKESTFPQSSFTRRNRETMVILAVSPKKGIYKFNFKDKKQADIKCLCKMVEVSGVTLDEKSLVATVVCLNPSQEDSHTRSYKLHFKTREDLLSFFTVVDAYFRLRIKGLPNTDLYYAPICHEAVQKAGLPILLKVNCCPNVTGPIPLIPAERDEDSVSCPDSARESTASSPSPTPPPPPLPEHISDLIQKGVCYIEYKEINLERELGSGHFSTVWGGTWNDKQVAVKVPSGLTTGSADLVMKDLTREIEVMAALDHPHIVKLYGITHTHHFVHSLKTVMMVVMEFVEGGSLSSHLEKIKRTASTQRETTQSVLTSKKLNFIQFGFQIAEAMEYLGQNKLVHRDLATRNVLVVSPTLVKVSDFGLARQFKEDKNYYPASQSKDVPIYWFAPECLQFPQRFTNKSDVWSYGVTLWELFSLGSNPRGYLGPLIQGKPANEIFKILVEFYKMPKNRLPAVSPLPQNVYELLQHCWAFHPADRPSFTDLKDKITTLY</sequence>
<evidence type="ECO:0000256" key="4">
    <source>
        <dbReference type="ARBA" id="ARBA00022777"/>
    </source>
</evidence>
<dbReference type="InterPro" id="IPR011009">
    <property type="entry name" value="Kinase-like_dom_sf"/>
</dbReference>
<dbReference type="GO" id="GO:0035556">
    <property type="term" value="P:intracellular signal transduction"/>
    <property type="evidence" value="ECO:0007669"/>
    <property type="project" value="TreeGrafter"/>
</dbReference>
<evidence type="ECO:0000256" key="8">
    <source>
        <dbReference type="ARBA" id="ARBA00023137"/>
    </source>
</evidence>
<comment type="caution">
    <text evidence="13">The sequence shown here is derived from an EMBL/GenBank/DDBJ whole genome shotgun (WGS) entry which is preliminary data.</text>
</comment>
<dbReference type="PROSITE" id="PS50057">
    <property type="entry name" value="FERM_3"/>
    <property type="match status" value="1"/>
</dbReference>
<dbReference type="GO" id="GO:0048468">
    <property type="term" value="P:cell development"/>
    <property type="evidence" value="ECO:0007669"/>
    <property type="project" value="UniProtKB-ARBA"/>
</dbReference>
<dbReference type="PANTHER" id="PTHR45807:SF7">
    <property type="entry name" value="TYROSINE-PROTEIN KINASE HOPSCOTCH"/>
    <property type="match status" value="1"/>
</dbReference>
<protein>
    <submittedName>
        <fullName evidence="13">Tyrosine-protein kinase SYK</fullName>
    </submittedName>
</protein>
<keyword evidence="6" id="KW-0727">SH2 domain</keyword>
<dbReference type="CDD" id="cd00192">
    <property type="entry name" value="PTKc"/>
    <property type="match status" value="1"/>
</dbReference>